<evidence type="ECO:0000259" key="3">
    <source>
        <dbReference type="Pfam" id="PF13962"/>
    </source>
</evidence>
<proteinExistence type="predicted"/>
<dbReference type="RefSeq" id="XP_010433716.1">
    <property type="nucleotide sequence ID" value="XM_010435414.1"/>
</dbReference>
<evidence type="ECO:0000313" key="4">
    <source>
        <dbReference type="Proteomes" id="UP000694864"/>
    </source>
</evidence>
<dbReference type="Pfam" id="PF13962">
    <property type="entry name" value="PGG"/>
    <property type="match status" value="1"/>
</dbReference>
<keyword evidence="4" id="KW-1185">Reference proteome</keyword>
<dbReference type="InterPro" id="IPR026961">
    <property type="entry name" value="PGG_dom"/>
</dbReference>
<evidence type="ECO:0000256" key="1">
    <source>
        <dbReference type="PROSITE-ProRule" id="PRU00023"/>
    </source>
</evidence>
<reference evidence="4" key="1">
    <citation type="journal article" date="2014" name="Nat. Commun.">
        <title>The emerging biofuel crop Camelina sativa retains a highly undifferentiated hexaploid genome structure.</title>
        <authorList>
            <person name="Kagale S."/>
            <person name="Koh C."/>
            <person name="Nixon J."/>
            <person name="Bollina V."/>
            <person name="Clarke W.E."/>
            <person name="Tuteja R."/>
            <person name="Spillane C."/>
            <person name="Robinson S.J."/>
            <person name="Links M.G."/>
            <person name="Clarke C."/>
            <person name="Higgins E.E."/>
            <person name="Huebert T."/>
            <person name="Sharpe A.G."/>
            <person name="Parkin I.A."/>
        </authorList>
    </citation>
    <scope>NUCLEOTIDE SEQUENCE [LARGE SCALE GENOMIC DNA]</scope>
    <source>
        <strain evidence="4">cv. DH55</strain>
    </source>
</reference>
<dbReference type="InterPro" id="IPR002110">
    <property type="entry name" value="Ankyrin_rpt"/>
</dbReference>
<dbReference type="Pfam" id="PF13637">
    <property type="entry name" value="Ank_4"/>
    <property type="match status" value="1"/>
</dbReference>
<feature type="domain" description="PGG" evidence="3">
    <location>
        <begin position="288"/>
        <end position="389"/>
    </location>
</feature>
<dbReference type="Gene3D" id="1.25.40.20">
    <property type="entry name" value="Ankyrin repeat-containing domain"/>
    <property type="match status" value="1"/>
</dbReference>
<gene>
    <name evidence="5" type="primary">LOC104717785</name>
</gene>
<feature type="transmembrane region" description="Helical" evidence="2">
    <location>
        <begin position="398"/>
        <end position="420"/>
    </location>
</feature>
<accession>A0ABM0TZM5</accession>
<dbReference type="PROSITE" id="PS50297">
    <property type="entry name" value="ANK_REP_REGION"/>
    <property type="match status" value="1"/>
</dbReference>
<dbReference type="SMART" id="SM00248">
    <property type="entry name" value="ANK"/>
    <property type="match status" value="5"/>
</dbReference>
<reference evidence="5" key="2">
    <citation type="submission" date="2025-08" db="UniProtKB">
        <authorList>
            <consortium name="RefSeq"/>
        </authorList>
    </citation>
    <scope>IDENTIFICATION</scope>
    <source>
        <tissue evidence="5">Leaf</tissue>
    </source>
</reference>
<dbReference type="PROSITE" id="PS50088">
    <property type="entry name" value="ANK_REPEAT"/>
    <property type="match status" value="1"/>
</dbReference>
<protein>
    <submittedName>
        <fullName evidence="5">Ankyrin repeat-containing protein At2g01680-like isoform X1</fullName>
    </submittedName>
</protein>
<dbReference type="InterPro" id="IPR036770">
    <property type="entry name" value="Ankyrin_rpt-contain_sf"/>
</dbReference>
<dbReference type="PANTHER" id="PTHR24128:SF76">
    <property type="entry name" value="ANKYRIN REPEAT FAMILY PROTEIN"/>
    <property type="match status" value="1"/>
</dbReference>
<keyword evidence="2" id="KW-0812">Transmembrane</keyword>
<dbReference type="SUPFAM" id="SSF48403">
    <property type="entry name" value="Ankyrin repeat"/>
    <property type="match status" value="1"/>
</dbReference>
<feature type="transmembrane region" description="Helical" evidence="2">
    <location>
        <begin position="341"/>
        <end position="364"/>
    </location>
</feature>
<evidence type="ECO:0000256" key="2">
    <source>
        <dbReference type="SAM" id="Phobius"/>
    </source>
</evidence>
<dbReference type="PANTHER" id="PTHR24128">
    <property type="entry name" value="HOMEOBOX PROTEIN WARIAI"/>
    <property type="match status" value="1"/>
</dbReference>
<keyword evidence="2" id="KW-0472">Membrane</keyword>
<dbReference type="GeneID" id="104717785"/>
<keyword evidence="1" id="KW-0040">ANK repeat</keyword>
<organism evidence="4 5">
    <name type="scientific">Camelina sativa</name>
    <name type="common">False flax</name>
    <name type="synonym">Myagrum sativum</name>
    <dbReference type="NCBI Taxonomy" id="90675"/>
    <lineage>
        <taxon>Eukaryota</taxon>
        <taxon>Viridiplantae</taxon>
        <taxon>Streptophyta</taxon>
        <taxon>Embryophyta</taxon>
        <taxon>Tracheophyta</taxon>
        <taxon>Spermatophyta</taxon>
        <taxon>Magnoliopsida</taxon>
        <taxon>eudicotyledons</taxon>
        <taxon>Gunneridae</taxon>
        <taxon>Pentapetalae</taxon>
        <taxon>rosids</taxon>
        <taxon>malvids</taxon>
        <taxon>Brassicales</taxon>
        <taxon>Brassicaceae</taxon>
        <taxon>Camelineae</taxon>
        <taxon>Camelina</taxon>
    </lineage>
</organism>
<sequence length="452" mass="50725">MNPRLITAAQIGSIDDLYTLIHEDPYVLEAIDVVPFINTPLHVASAYGNLAFAMEMMNLKPSFARKLNTYGLSPLHLAIEKGQTRLTLGLLKLDPDLVCLRGNEGTTPFHMLVRRGEIDLMTEFLLACPGCVRDVNVNGETALHIAVLNDRYEELEVLVGWVQRLRHMDAKSLETQVLNRRDGNGNTALHIATYQKNIKAIKLLLGSPAVNRNIHNRIGLTALDILQNQRHNNNRTREIQETIRKSGGKSANSLPKSKKVSEILRSPISFKEHLFTHAARYRNQISDASRSALLVIAALIITTTYMIALQPPGGVYQSNAEEGSSTKSNKSVGTVVMNESYFYVLRVVNSMAFEGAFLMVFYFLPAGEEYIWAFIWIMVPLHVSYLVSMAVISPDKMWYLPISVGWVMIVVVVNMVVYFLRWKLSSKKEKPELIRSELILEGLTTLDQAKGV</sequence>
<feature type="transmembrane region" description="Helical" evidence="2">
    <location>
        <begin position="371"/>
        <end position="392"/>
    </location>
</feature>
<name>A0ABM0TZM5_CAMSA</name>
<dbReference type="Pfam" id="PF12796">
    <property type="entry name" value="Ank_2"/>
    <property type="match status" value="1"/>
</dbReference>
<keyword evidence="2" id="KW-1133">Transmembrane helix</keyword>
<evidence type="ECO:0000313" key="5">
    <source>
        <dbReference type="RefSeq" id="XP_010433716.1"/>
    </source>
</evidence>
<dbReference type="Proteomes" id="UP000694864">
    <property type="component" value="Chromosome 2"/>
</dbReference>
<feature type="repeat" description="ANK" evidence="1">
    <location>
        <begin position="184"/>
        <end position="205"/>
    </location>
</feature>
<feature type="transmembrane region" description="Helical" evidence="2">
    <location>
        <begin position="291"/>
        <end position="309"/>
    </location>
</feature>